<feature type="transmembrane region" description="Helical" evidence="2">
    <location>
        <begin position="129"/>
        <end position="150"/>
    </location>
</feature>
<keyword evidence="5" id="KW-1185">Reference proteome</keyword>
<dbReference type="Pfam" id="PF20584">
    <property type="entry name" value="DUF6787"/>
    <property type="match status" value="1"/>
</dbReference>
<evidence type="ECO:0000259" key="3">
    <source>
        <dbReference type="Pfam" id="PF20584"/>
    </source>
</evidence>
<keyword evidence="2" id="KW-0812">Transmembrane</keyword>
<feature type="transmembrane region" description="Helical" evidence="2">
    <location>
        <begin position="170"/>
        <end position="195"/>
    </location>
</feature>
<evidence type="ECO:0000313" key="4">
    <source>
        <dbReference type="EMBL" id="KAL3816460.1"/>
    </source>
</evidence>
<evidence type="ECO:0000313" key="5">
    <source>
        <dbReference type="Proteomes" id="UP001530377"/>
    </source>
</evidence>
<feature type="compositionally biased region" description="Low complexity" evidence="1">
    <location>
        <begin position="61"/>
        <end position="79"/>
    </location>
</feature>
<feature type="region of interest" description="Disordered" evidence="1">
    <location>
        <begin position="56"/>
        <end position="79"/>
    </location>
</feature>
<evidence type="ECO:0000256" key="1">
    <source>
        <dbReference type="SAM" id="MobiDB-lite"/>
    </source>
</evidence>
<protein>
    <recommendedName>
        <fullName evidence="3">DUF6787 domain-containing protein</fullName>
    </recommendedName>
</protein>
<reference evidence="4 5" key="1">
    <citation type="submission" date="2024-10" db="EMBL/GenBank/DDBJ databases">
        <title>Updated reference genomes for cyclostephanoid diatoms.</title>
        <authorList>
            <person name="Roberts W.R."/>
            <person name="Alverson A.J."/>
        </authorList>
    </citation>
    <scope>NUCLEOTIDE SEQUENCE [LARGE SCALE GENOMIC DNA]</scope>
    <source>
        <strain evidence="4 5">AJA228-03</strain>
    </source>
</reference>
<dbReference type="AlphaFoldDB" id="A0ABD3RW89"/>
<gene>
    <name evidence="4" type="ORF">ACHAXA_009885</name>
</gene>
<keyword evidence="2" id="KW-0472">Membrane</keyword>
<accession>A0ABD3RW89</accession>
<dbReference type="InterPro" id="IPR046714">
    <property type="entry name" value="DUF6787"/>
</dbReference>
<organism evidence="4 5">
    <name type="scientific">Cyclostephanos tholiformis</name>
    <dbReference type="NCBI Taxonomy" id="382380"/>
    <lineage>
        <taxon>Eukaryota</taxon>
        <taxon>Sar</taxon>
        <taxon>Stramenopiles</taxon>
        <taxon>Ochrophyta</taxon>
        <taxon>Bacillariophyta</taxon>
        <taxon>Coscinodiscophyceae</taxon>
        <taxon>Thalassiosirophycidae</taxon>
        <taxon>Stephanodiscales</taxon>
        <taxon>Stephanodiscaceae</taxon>
        <taxon>Cyclostephanos</taxon>
    </lineage>
</organism>
<dbReference type="Proteomes" id="UP001530377">
    <property type="component" value="Unassembled WGS sequence"/>
</dbReference>
<keyword evidence="2" id="KW-1133">Transmembrane helix</keyword>
<name>A0ABD3RW89_9STRA</name>
<comment type="caution">
    <text evidence="4">The sequence shown here is derived from an EMBL/GenBank/DDBJ whole genome shotgun (WGS) entry which is preliminary data.</text>
</comment>
<evidence type="ECO:0000256" key="2">
    <source>
        <dbReference type="SAM" id="Phobius"/>
    </source>
</evidence>
<sequence length="233" mass="26376">MVVGRSKAMLFAPTTPTTMLQQPLLRLIRIRSHPHSSFHLPFAPCRTAVTIPPYSSRSRLSVTRRAPTPSTTSSSSSTVRPIVEFGTTRRRHFAADARNNNGNDSSSSSSFLTRFLSPKPMPPRNTSKWYAEMVLLCVIFGITGTSTMFLVRPAVSDVLGLRGSMKDGPWSYRICSVVIMTPVYPLMLIFVGTLFGRHAYFRHFGVRMFSRFGIPPELMDRNFKENARHFRKW</sequence>
<feature type="domain" description="DUF6787" evidence="3">
    <location>
        <begin position="137"/>
        <end position="213"/>
    </location>
</feature>
<dbReference type="EMBL" id="JALLPB020000147">
    <property type="protein sequence ID" value="KAL3816460.1"/>
    <property type="molecule type" value="Genomic_DNA"/>
</dbReference>
<proteinExistence type="predicted"/>